<organism evidence="2">
    <name type="scientific">Anguilla anguilla</name>
    <name type="common">European freshwater eel</name>
    <name type="synonym">Muraena anguilla</name>
    <dbReference type="NCBI Taxonomy" id="7936"/>
    <lineage>
        <taxon>Eukaryota</taxon>
        <taxon>Metazoa</taxon>
        <taxon>Chordata</taxon>
        <taxon>Craniata</taxon>
        <taxon>Vertebrata</taxon>
        <taxon>Euteleostomi</taxon>
        <taxon>Actinopterygii</taxon>
        <taxon>Neopterygii</taxon>
        <taxon>Teleostei</taxon>
        <taxon>Anguilliformes</taxon>
        <taxon>Anguillidae</taxon>
        <taxon>Anguilla</taxon>
    </lineage>
</organism>
<sequence length="26" mass="3046">MRGIMRRRGYKDRHLIKSRAAATEGD</sequence>
<accession>A0A0E9R755</accession>
<proteinExistence type="predicted"/>
<dbReference type="EMBL" id="GBXM01084394">
    <property type="protein sequence ID" value="JAH24183.1"/>
    <property type="molecule type" value="Transcribed_RNA"/>
</dbReference>
<evidence type="ECO:0000256" key="1">
    <source>
        <dbReference type="SAM" id="MobiDB-lite"/>
    </source>
</evidence>
<reference evidence="2" key="1">
    <citation type="submission" date="2014-11" db="EMBL/GenBank/DDBJ databases">
        <authorList>
            <person name="Amaro Gonzalez C."/>
        </authorList>
    </citation>
    <scope>NUCLEOTIDE SEQUENCE</scope>
</reference>
<dbReference type="AlphaFoldDB" id="A0A0E9R755"/>
<feature type="compositionally biased region" description="Basic residues" evidence="1">
    <location>
        <begin position="1"/>
        <end position="17"/>
    </location>
</feature>
<feature type="region of interest" description="Disordered" evidence="1">
    <location>
        <begin position="1"/>
        <end position="26"/>
    </location>
</feature>
<name>A0A0E9R755_ANGAN</name>
<evidence type="ECO:0000313" key="2">
    <source>
        <dbReference type="EMBL" id="JAH24183.1"/>
    </source>
</evidence>
<reference evidence="2" key="2">
    <citation type="journal article" date="2015" name="Fish Shellfish Immunol.">
        <title>Early steps in the European eel (Anguilla anguilla)-Vibrio vulnificus interaction in the gills: Role of the RtxA13 toxin.</title>
        <authorList>
            <person name="Callol A."/>
            <person name="Pajuelo D."/>
            <person name="Ebbesson L."/>
            <person name="Teles M."/>
            <person name="MacKenzie S."/>
            <person name="Amaro C."/>
        </authorList>
    </citation>
    <scope>NUCLEOTIDE SEQUENCE</scope>
</reference>
<protein>
    <submittedName>
        <fullName evidence="2">Uncharacterized protein</fullName>
    </submittedName>
</protein>